<gene>
    <name evidence="2" type="ORF">DF182_20140</name>
</gene>
<dbReference type="GO" id="GO:0016787">
    <property type="term" value="F:hydrolase activity"/>
    <property type="evidence" value="ECO:0007669"/>
    <property type="project" value="UniProtKB-KW"/>
</dbReference>
<dbReference type="Pfam" id="PF21906">
    <property type="entry name" value="WHD_NrtR"/>
    <property type="match status" value="1"/>
</dbReference>
<protein>
    <submittedName>
        <fullName evidence="2">NUDIX hydrolase</fullName>
    </submittedName>
</protein>
<evidence type="ECO:0000313" key="3">
    <source>
        <dbReference type="Proteomes" id="UP000253410"/>
    </source>
</evidence>
<keyword evidence="3" id="KW-1185">Reference proteome</keyword>
<accession>A0A365XR81</accession>
<proteinExistence type="predicted"/>
<evidence type="ECO:0000313" key="2">
    <source>
        <dbReference type="EMBL" id="RBL88866.1"/>
    </source>
</evidence>
<dbReference type="Gene3D" id="3.90.79.10">
    <property type="entry name" value="Nucleoside Triphosphate Pyrophosphohydrolase"/>
    <property type="match status" value="1"/>
</dbReference>
<sequence length="233" mass="27371">MTQTDMKQFHEYKNPSLAVDLVIFGYHDNTLSVLLLNRKEEPFKDCWTLPGGFLQMDETFRDTCSRILKTKTGIDDVFLEQLYSFDDPARDPRGRVIAVGYYALINPARFNIIVGSMANDVKWFNVLKMPRLGFDHQDIFQIALQRLRSKILYYPVGFELLDELFTITELHELYECILQTTLDRRNFRRKILDANYVINTGTKREGLQNRHPDLYKFNKKLKKNSFQINVNAS</sequence>
<dbReference type="InterPro" id="IPR015797">
    <property type="entry name" value="NUDIX_hydrolase-like_dom_sf"/>
</dbReference>
<dbReference type="OrthoDB" id="9786141at2"/>
<feature type="domain" description="Nudix hydrolase" evidence="1">
    <location>
        <begin position="14"/>
        <end position="148"/>
    </location>
</feature>
<dbReference type="Pfam" id="PF00293">
    <property type="entry name" value="NUDIX"/>
    <property type="match status" value="1"/>
</dbReference>
<organism evidence="2 3">
    <name type="scientific">Chitinophaga flava</name>
    <dbReference type="NCBI Taxonomy" id="2259036"/>
    <lineage>
        <taxon>Bacteria</taxon>
        <taxon>Pseudomonadati</taxon>
        <taxon>Bacteroidota</taxon>
        <taxon>Chitinophagia</taxon>
        <taxon>Chitinophagales</taxon>
        <taxon>Chitinophagaceae</taxon>
        <taxon>Chitinophaga</taxon>
    </lineage>
</organism>
<dbReference type="PANTHER" id="PTHR43736:SF4">
    <property type="entry name" value="SLR1690 PROTEIN"/>
    <property type="match status" value="1"/>
</dbReference>
<dbReference type="InterPro" id="IPR054105">
    <property type="entry name" value="WHD_NrtR"/>
</dbReference>
<dbReference type="Proteomes" id="UP000253410">
    <property type="component" value="Unassembled WGS sequence"/>
</dbReference>
<evidence type="ECO:0000259" key="1">
    <source>
        <dbReference type="PROSITE" id="PS51462"/>
    </source>
</evidence>
<dbReference type="InterPro" id="IPR000086">
    <property type="entry name" value="NUDIX_hydrolase_dom"/>
</dbReference>
<dbReference type="PROSITE" id="PS51462">
    <property type="entry name" value="NUDIX"/>
    <property type="match status" value="1"/>
</dbReference>
<dbReference type="SUPFAM" id="SSF46785">
    <property type="entry name" value="Winged helix' DNA-binding domain"/>
    <property type="match status" value="1"/>
</dbReference>
<dbReference type="InterPro" id="IPR036388">
    <property type="entry name" value="WH-like_DNA-bd_sf"/>
</dbReference>
<dbReference type="Gene3D" id="1.10.10.10">
    <property type="entry name" value="Winged helix-like DNA-binding domain superfamily/Winged helix DNA-binding domain"/>
    <property type="match status" value="1"/>
</dbReference>
<reference evidence="2 3" key="1">
    <citation type="submission" date="2018-05" db="EMBL/GenBank/DDBJ databases">
        <title>Chitinophaga sp. K3CV102501T nov., isolated from isolated from a monsoon evergreen broad-leaved forest soil.</title>
        <authorList>
            <person name="Lv Y."/>
        </authorList>
    </citation>
    <scope>NUCLEOTIDE SEQUENCE [LARGE SCALE GENOMIC DNA]</scope>
    <source>
        <strain evidence="2 3">GDMCC 1.1325</strain>
    </source>
</reference>
<dbReference type="EMBL" id="QFFJ01000002">
    <property type="protein sequence ID" value="RBL88866.1"/>
    <property type="molecule type" value="Genomic_DNA"/>
</dbReference>
<dbReference type="SUPFAM" id="SSF55811">
    <property type="entry name" value="Nudix"/>
    <property type="match status" value="1"/>
</dbReference>
<dbReference type="InterPro" id="IPR036390">
    <property type="entry name" value="WH_DNA-bd_sf"/>
</dbReference>
<comment type="caution">
    <text evidence="2">The sequence shown here is derived from an EMBL/GenBank/DDBJ whole genome shotgun (WGS) entry which is preliminary data.</text>
</comment>
<dbReference type="CDD" id="cd18873">
    <property type="entry name" value="NUDIX_NadM_like"/>
    <property type="match status" value="1"/>
</dbReference>
<dbReference type="AlphaFoldDB" id="A0A365XR81"/>
<keyword evidence="2" id="KW-0378">Hydrolase</keyword>
<dbReference type="PANTHER" id="PTHR43736">
    <property type="entry name" value="ADP-RIBOSE PYROPHOSPHATASE"/>
    <property type="match status" value="1"/>
</dbReference>
<name>A0A365XR81_9BACT</name>